<dbReference type="AlphaFoldDB" id="A0A644W3W1"/>
<feature type="domain" description="DUF4832" evidence="1">
    <location>
        <begin position="242"/>
        <end position="445"/>
    </location>
</feature>
<dbReference type="InterPro" id="IPR032379">
    <property type="entry name" value="DUF4874"/>
</dbReference>
<feature type="domain" description="DUF4874" evidence="2">
    <location>
        <begin position="48"/>
        <end position="215"/>
    </location>
</feature>
<evidence type="ECO:0000259" key="1">
    <source>
        <dbReference type="Pfam" id="PF16116"/>
    </source>
</evidence>
<name>A0A644W3W1_9ZZZZ</name>
<dbReference type="Pfam" id="PF16116">
    <property type="entry name" value="DUF4832"/>
    <property type="match status" value="1"/>
</dbReference>
<evidence type="ECO:0008006" key="4">
    <source>
        <dbReference type="Google" id="ProtNLM"/>
    </source>
</evidence>
<gene>
    <name evidence="3" type="ORF">SDC9_44620</name>
</gene>
<dbReference type="PROSITE" id="PS51257">
    <property type="entry name" value="PROKAR_LIPOPROTEIN"/>
    <property type="match status" value="1"/>
</dbReference>
<proteinExistence type="predicted"/>
<comment type="caution">
    <text evidence="3">The sequence shown here is derived from an EMBL/GenBank/DDBJ whole genome shotgun (WGS) entry which is preliminary data.</text>
</comment>
<evidence type="ECO:0000313" key="3">
    <source>
        <dbReference type="EMBL" id="MPL98415.1"/>
    </source>
</evidence>
<accession>A0A644W3W1</accession>
<dbReference type="Pfam" id="PF16173">
    <property type="entry name" value="DUF4874"/>
    <property type="match status" value="1"/>
</dbReference>
<sequence>MMKNKLFCSLMGFLFVFTLLSCDKKTPVDEDELLTKVTYTESFDIFINPERGFYHNQSFRSGTTNVLTTSTVESQRALGRSLFLTLYYLTDYRDKPIPADYLERIETNMKALREGGSKCVLRFAYVSSESDKPWDASQEIVLQHIQQVAPILQEYSDVIYVMEAGFVGVWGEWYYTSNFGMTLSTPQDYAPRRAVLDALLTALPQDRMICVRTPQFKLKCFDITFADTISVLTAYNGSNLSRIAAHNDCFLASSNDYGTFSSNSQREFWHADSKYVVMGGETCGVSAYSTCENALTQMENFHWSYLNSGYHGTVLGNWRSEGCFDEIARRLGYRFVLTEGKFTPTPEAGKEFVAKINVKNVGFAAPANPRELELIFVSKSDANEKYVVKPDSDPRYWFAGGEYTISIKHTLSTQMAGKEFDLYLHLPDPEPTLYGRPEFSIRLANDNVWDATTGYNKIHSITVP</sequence>
<evidence type="ECO:0000259" key="2">
    <source>
        <dbReference type="Pfam" id="PF16173"/>
    </source>
</evidence>
<protein>
    <recommendedName>
        <fullName evidence="4">DUF4832 domain-containing protein</fullName>
    </recommendedName>
</protein>
<dbReference type="InterPro" id="IPR032267">
    <property type="entry name" value="DUF4832"/>
</dbReference>
<dbReference type="EMBL" id="VSSQ01000607">
    <property type="protein sequence ID" value="MPL98415.1"/>
    <property type="molecule type" value="Genomic_DNA"/>
</dbReference>
<organism evidence="3">
    <name type="scientific">bioreactor metagenome</name>
    <dbReference type="NCBI Taxonomy" id="1076179"/>
    <lineage>
        <taxon>unclassified sequences</taxon>
        <taxon>metagenomes</taxon>
        <taxon>ecological metagenomes</taxon>
    </lineage>
</organism>
<reference evidence="3" key="1">
    <citation type="submission" date="2019-08" db="EMBL/GenBank/DDBJ databases">
        <authorList>
            <person name="Kucharzyk K."/>
            <person name="Murdoch R.W."/>
            <person name="Higgins S."/>
            <person name="Loffler F."/>
        </authorList>
    </citation>
    <scope>NUCLEOTIDE SEQUENCE</scope>
</reference>